<dbReference type="EMBL" id="JAVDXO010000001">
    <property type="protein sequence ID" value="MDR7305061.1"/>
    <property type="molecule type" value="Genomic_DNA"/>
</dbReference>
<accession>A0ABU1ZHP2</accession>
<dbReference type="InterPro" id="IPR013976">
    <property type="entry name" value="HDOD"/>
</dbReference>
<feature type="domain" description="HDOD" evidence="1">
    <location>
        <begin position="16"/>
        <end position="211"/>
    </location>
</feature>
<evidence type="ECO:0000313" key="3">
    <source>
        <dbReference type="Proteomes" id="UP001268089"/>
    </source>
</evidence>
<dbReference type="SUPFAM" id="SSF109604">
    <property type="entry name" value="HD-domain/PDEase-like"/>
    <property type="match status" value="1"/>
</dbReference>
<reference evidence="2 3" key="1">
    <citation type="submission" date="2023-07" db="EMBL/GenBank/DDBJ databases">
        <title>Sorghum-associated microbial communities from plants grown in Nebraska, USA.</title>
        <authorList>
            <person name="Schachtman D."/>
        </authorList>
    </citation>
    <scope>NUCLEOTIDE SEQUENCE [LARGE SCALE GENOMIC DNA]</scope>
    <source>
        <strain evidence="2 3">BE308</strain>
    </source>
</reference>
<dbReference type="InterPro" id="IPR003607">
    <property type="entry name" value="HD/PDEase_dom"/>
</dbReference>
<keyword evidence="3" id="KW-1185">Reference proteome</keyword>
<comment type="caution">
    <text evidence="2">The sequence shown here is derived from an EMBL/GenBank/DDBJ whole genome shotgun (WGS) entry which is preliminary data.</text>
</comment>
<name>A0ABU1ZHP2_9BURK</name>
<gene>
    <name evidence="2" type="ORF">J2X15_000327</name>
</gene>
<dbReference type="InterPro" id="IPR006675">
    <property type="entry name" value="HDIG_dom"/>
</dbReference>
<dbReference type="Pfam" id="PF08668">
    <property type="entry name" value="HDOD"/>
    <property type="match status" value="1"/>
</dbReference>
<evidence type="ECO:0000259" key="1">
    <source>
        <dbReference type="PROSITE" id="PS51833"/>
    </source>
</evidence>
<evidence type="ECO:0000313" key="2">
    <source>
        <dbReference type="EMBL" id="MDR7305061.1"/>
    </source>
</evidence>
<dbReference type="CDD" id="cd00077">
    <property type="entry name" value="HDc"/>
    <property type="match status" value="1"/>
</dbReference>
<organism evidence="2 3">
    <name type="scientific">Rhodoferax saidenbachensis</name>
    <dbReference type="NCBI Taxonomy" id="1484693"/>
    <lineage>
        <taxon>Bacteria</taxon>
        <taxon>Pseudomonadati</taxon>
        <taxon>Pseudomonadota</taxon>
        <taxon>Betaproteobacteria</taxon>
        <taxon>Burkholderiales</taxon>
        <taxon>Comamonadaceae</taxon>
        <taxon>Rhodoferax</taxon>
    </lineage>
</organism>
<proteinExistence type="predicted"/>
<dbReference type="Gene3D" id="1.10.3210.10">
    <property type="entry name" value="Hypothetical protein af1432"/>
    <property type="match status" value="1"/>
</dbReference>
<dbReference type="SMART" id="SM00471">
    <property type="entry name" value="HDc"/>
    <property type="match status" value="1"/>
</dbReference>
<dbReference type="PANTHER" id="PTHR33525">
    <property type="match status" value="1"/>
</dbReference>
<sequence>MSTILAQKLVLAVEGMPAFPESVRKILVLTQDINCTPKDLVQVIGKDPVVTVRILRVVNSSYYSLPKKISSLDHAVVYLGFNTIKNLAVAIAAIGALPQKNPAGFEVQPYLQHCLSTAAIAKYLASRVPDADPVDCFIAGLLHDFGKIVLAQFKPVEFRLALRNSQEEGESLHLTLRKIIGVDHATVGAMLVEKWQFPSQLIEAIRYQYGPELPDTSLSACVFAANQISKKLELGFAGNTHVEEFPVFVRQRLGGTLEDLLLTLGDMKSMFEDVHIASLL</sequence>
<dbReference type="PANTHER" id="PTHR33525:SF3">
    <property type="entry name" value="RIBONUCLEASE Y"/>
    <property type="match status" value="1"/>
</dbReference>
<protein>
    <submittedName>
        <fullName evidence="2">Nucleotidyltransferase with HDIG domain</fullName>
    </submittedName>
</protein>
<dbReference type="NCBIfam" id="TIGR00277">
    <property type="entry name" value="HDIG"/>
    <property type="match status" value="1"/>
</dbReference>
<dbReference type="InterPro" id="IPR052340">
    <property type="entry name" value="RNase_Y/CdgJ"/>
</dbReference>
<dbReference type="PROSITE" id="PS51833">
    <property type="entry name" value="HDOD"/>
    <property type="match status" value="1"/>
</dbReference>
<dbReference type="RefSeq" id="WP_310338825.1">
    <property type="nucleotide sequence ID" value="NZ_JAVDXO010000001.1"/>
</dbReference>
<dbReference type="Proteomes" id="UP001268089">
    <property type="component" value="Unassembled WGS sequence"/>
</dbReference>